<keyword evidence="13" id="KW-0444">Lipid biosynthesis</keyword>
<name>A0A4Q5L718_9BACT</name>
<keyword evidence="10 13" id="KW-0092">Biotin</keyword>
<evidence type="ECO:0000256" key="7">
    <source>
        <dbReference type="ARBA" id="ARBA00022741"/>
    </source>
</evidence>
<comment type="subunit">
    <text evidence="3 13">Acetyl-CoA carboxylase is a heterohexamer of biotin carboxyl carrier protein, biotin carboxylase and the two subunits of carboxyl transferase in a 2:2 complex.</text>
</comment>
<evidence type="ECO:0000256" key="5">
    <source>
        <dbReference type="ARBA" id="ARBA00022598"/>
    </source>
</evidence>
<proteinExistence type="predicted"/>
<dbReference type="InterPro" id="IPR005481">
    <property type="entry name" value="BC-like_N"/>
</dbReference>
<sequence length="447" mass="49278">MFKKILIANRGEIALRIIRTCKEMGIKTVAVYSTADKESLHVRFADEAVCIGPPASAQSYLNIPTLIAAAEITNADAIHPGYGFLSENAEFSRICQENGIKFIGATAEMINQMGDKATAKATMIKAGVPVVPGSDGLLESVEQGKKIANKIKYPVIIKATAGGGGRGMRIIHSDEEFQKAWDDARTESKAAFGNDGMYLEKYVVEPRHIEVQIVGDQYGRVCHLSERDCSIQRRHQKLVEEAPSPFMTPELRERMGAAAVAGASAINYEGVGTIEFLVDKNRDFYFMEMNTRIQVEHPVTEEVINYDLIKEQIKVAAGIPISGNNYGPKLHAMECRINAEDPANGFRPSPGKITVLHIPGGHGVRVDTHVYAGYSIPPNYDSMIAKLITVAQTREECIVKMKRALSEFVVEGVKTTIPFHLKLMDDEKFKEGVFTTAFLETFDFSTL</sequence>
<accession>A0A4Q5L718</accession>
<dbReference type="FunFam" id="3.40.50.20:FF:000010">
    <property type="entry name" value="Propionyl-CoA carboxylase subunit alpha"/>
    <property type="match status" value="1"/>
</dbReference>
<comment type="pathway">
    <text evidence="2 13">Lipid metabolism; malonyl-CoA biosynthesis; malonyl-CoA from acetyl-CoA: step 1/1.</text>
</comment>
<keyword evidence="8 12" id="KW-0067">ATP-binding</keyword>
<keyword evidence="13" id="KW-0275">Fatty acid biosynthesis</keyword>
<dbReference type="NCBIfam" id="NF006367">
    <property type="entry name" value="PRK08591.1"/>
    <property type="match status" value="1"/>
</dbReference>
<dbReference type="PROSITE" id="PS00866">
    <property type="entry name" value="CPSASE_1"/>
    <property type="match status" value="1"/>
</dbReference>
<dbReference type="InterPro" id="IPR011764">
    <property type="entry name" value="Biotin_carboxylation_dom"/>
</dbReference>
<gene>
    <name evidence="16" type="primary">accC</name>
    <name evidence="16" type="ORF">EWM57_18910</name>
</gene>
<evidence type="ECO:0000256" key="1">
    <source>
        <dbReference type="ARBA" id="ARBA00003761"/>
    </source>
</evidence>
<dbReference type="Gene3D" id="3.30.470.20">
    <property type="entry name" value="ATP-grasp fold, B domain"/>
    <property type="match status" value="1"/>
</dbReference>
<reference evidence="16 17" key="1">
    <citation type="submission" date="2019-02" db="EMBL/GenBank/DDBJ databases">
        <title>Bacterial novel species isolated from soil.</title>
        <authorList>
            <person name="Jung H.-Y."/>
        </authorList>
    </citation>
    <scope>NUCLEOTIDE SEQUENCE [LARGE SCALE GENOMIC DNA]</scope>
    <source>
        <strain evidence="16 17">1-3-3-3</strain>
    </source>
</reference>
<dbReference type="InterPro" id="IPR051602">
    <property type="entry name" value="ACC_Biotin_Carboxylase"/>
</dbReference>
<dbReference type="GO" id="GO:0046872">
    <property type="term" value="F:metal ion binding"/>
    <property type="evidence" value="ECO:0007669"/>
    <property type="project" value="UniProtKB-KW"/>
</dbReference>
<protein>
    <recommendedName>
        <fullName evidence="4 13">Biotin carboxylase</fullName>
        <ecNumber evidence="4 13">6.3.4.14</ecNumber>
    </recommendedName>
    <alternativeName>
        <fullName evidence="13">Acetyl-coenzyme A carboxylase biotin carboxylase subunit A</fullName>
    </alternativeName>
</protein>
<dbReference type="RefSeq" id="WP_129922875.1">
    <property type="nucleotide sequence ID" value="NZ_SEWE01000059.1"/>
</dbReference>
<evidence type="ECO:0000259" key="14">
    <source>
        <dbReference type="PROSITE" id="PS50975"/>
    </source>
</evidence>
<dbReference type="InterPro" id="IPR016185">
    <property type="entry name" value="PreATP-grasp_dom_sf"/>
</dbReference>
<dbReference type="Pfam" id="PF02785">
    <property type="entry name" value="Biotin_carb_C"/>
    <property type="match status" value="1"/>
</dbReference>
<dbReference type="FunFam" id="3.30.1490.20:FF:000018">
    <property type="entry name" value="Biotin carboxylase"/>
    <property type="match status" value="1"/>
</dbReference>
<dbReference type="SUPFAM" id="SSF56059">
    <property type="entry name" value="Glutathione synthetase ATP-binding domain-like"/>
    <property type="match status" value="1"/>
</dbReference>
<dbReference type="SUPFAM" id="SSF51246">
    <property type="entry name" value="Rudiment single hybrid motif"/>
    <property type="match status" value="1"/>
</dbReference>
<organism evidence="16 17">
    <name type="scientific">Hymenobacter persicinus</name>
    <dbReference type="NCBI Taxonomy" id="2025506"/>
    <lineage>
        <taxon>Bacteria</taxon>
        <taxon>Pseudomonadati</taxon>
        <taxon>Bacteroidota</taxon>
        <taxon>Cytophagia</taxon>
        <taxon>Cytophagales</taxon>
        <taxon>Hymenobacteraceae</taxon>
        <taxon>Hymenobacter</taxon>
    </lineage>
</organism>
<evidence type="ECO:0000256" key="11">
    <source>
        <dbReference type="ARBA" id="ARBA00048600"/>
    </source>
</evidence>
<keyword evidence="7 12" id="KW-0547">Nucleotide-binding</keyword>
<dbReference type="SMART" id="SM00878">
    <property type="entry name" value="Biotin_carb_C"/>
    <property type="match status" value="1"/>
</dbReference>
<evidence type="ECO:0000256" key="10">
    <source>
        <dbReference type="ARBA" id="ARBA00023267"/>
    </source>
</evidence>
<feature type="domain" description="ATP-grasp" evidence="14">
    <location>
        <begin position="120"/>
        <end position="317"/>
    </location>
</feature>
<evidence type="ECO:0000256" key="12">
    <source>
        <dbReference type="PROSITE-ProRule" id="PRU00409"/>
    </source>
</evidence>
<evidence type="ECO:0000313" key="17">
    <source>
        <dbReference type="Proteomes" id="UP000294155"/>
    </source>
</evidence>
<dbReference type="PANTHER" id="PTHR48095">
    <property type="entry name" value="PYRUVATE CARBOXYLASE SUBUNIT A"/>
    <property type="match status" value="1"/>
</dbReference>
<dbReference type="Proteomes" id="UP000294155">
    <property type="component" value="Unassembled WGS sequence"/>
</dbReference>
<dbReference type="InterPro" id="IPR005479">
    <property type="entry name" value="CPAse_ATP-bd"/>
</dbReference>
<comment type="function">
    <text evidence="1 13">This protein is a component of the acetyl coenzyme A carboxylase complex; first, biotin carboxylase catalyzes the carboxylation of the carrier protein and then the transcarboxylase transfers the carboxyl group to form malonyl-CoA.</text>
</comment>
<evidence type="ECO:0000256" key="6">
    <source>
        <dbReference type="ARBA" id="ARBA00022723"/>
    </source>
</evidence>
<dbReference type="UniPathway" id="UPA00655">
    <property type="reaction ID" value="UER00711"/>
</dbReference>
<keyword evidence="9" id="KW-0460">Magnesium</keyword>
<dbReference type="OrthoDB" id="9807469at2"/>
<dbReference type="GO" id="GO:2001295">
    <property type="term" value="P:malonyl-CoA biosynthetic process"/>
    <property type="evidence" value="ECO:0007669"/>
    <property type="project" value="UniProtKB-UniPathway"/>
</dbReference>
<evidence type="ECO:0000256" key="8">
    <source>
        <dbReference type="ARBA" id="ARBA00022840"/>
    </source>
</evidence>
<dbReference type="PROSITE" id="PS00867">
    <property type="entry name" value="CPSASE_2"/>
    <property type="match status" value="1"/>
</dbReference>
<dbReference type="InterPro" id="IPR011761">
    <property type="entry name" value="ATP-grasp"/>
</dbReference>
<evidence type="ECO:0000259" key="15">
    <source>
        <dbReference type="PROSITE" id="PS50979"/>
    </source>
</evidence>
<feature type="domain" description="Biotin carboxylation" evidence="15">
    <location>
        <begin position="1"/>
        <end position="444"/>
    </location>
</feature>
<dbReference type="PANTHER" id="PTHR48095:SF2">
    <property type="entry name" value="BIOTIN CARBOXYLASE, CHLOROPLASTIC"/>
    <property type="match status" value="1"/>
</dbReference>
<dbReference type="EC" id="6.3.4.14" evidence="4 13"/>
<dbReference type="PROSITE" id="PS50979">
    <property type="entry name" value="BC"/>
    <property type="match status" value="1"/>
</dbReference>
<dbReference type="EMBL" id="SEWE01000059">
    <property type="protein sequence ID" value="RYU76114.1"/>
    <property type="molecule type" value="Genomic_DNA"/>
</dbReference>
<evidence type="ECO:0000256" key="13">
    <source>
        <dbReference type="RuleBase" id="RU365063"/>
    </source>
</evidence>
<dbReference type="GO" id="GO:0004075">
    <property type="term" value="F:biotin carboxylase activity"/>
    <property type="evidence" value="ECO:0007669"/>
    <property type="project" value="UniProtKB-EC"/>
</dbReference>
<dbReference type="InterPro" id="IPR004549">
    <property type="entry name" value="Acetyl_CoA_COase_biotin_COase"/>
</dbReference>
<dbReference type="PROSITE" id="PS50975">
    <property type="entry name" value="ATP_GRASP"/>
    <property type="match status" value="1"/>
</dbReference>
<dbReference type="Pfam" id="PF00289">
    <property type="entry name" value="Biotin_carb_N"/>
    <property type="match status" value="1"/>
</dbReference>
<dbReference type="InterPro" id="IPR005482">
    <property type="entry name" value="Biotin_COase_C"/>
</dbReference>
<keyword evidence="13" id="KW-0276">Fatty acid metabolism</keyword>
<keyword evidence="13" id="KW-0443">Lipid metabolism</keyword>
<dbReference type="AlphaFoldDB" id="A0A4Q5L718"/>
<dbReference type="GO" id="GO:0005524">
    <property type="term" value="F:ATP binding"/>
    <property type="evidence" value="ECO:0007669"/>
    <property type="project" value="UniProtKB-UniRule"/>
</dbReference>
<keyword evidence="17" id="KW-1185">Reference proteome</keyword>
<dbReference type="NCBIfam" id="TIGR00514">
    <property type="entry name" value="accC"/>
    <property type="match status" value="1"/>
</dbReference>
<comment type="caution">
    <text evidence="16">The sequence shown here is derived from an EMBL/GenBank/DDBJ whole genome shotgun (WGS) entry which is preliminary data.</text>
</comment>
<evidence type="ECO:0000256" key="2">
    <source>
        <dbReference type="ARBA" id="ARBA00004956"/>
    </source>
</evidence>
<evidence type="ECO:0000256" key="3">
    <source>
        <dbReference type="ARBA" id="ARBA00011750"/>
    </source>
</evidence>
<keyword evidence="5 13" id="KW-0436">Ligase</keyword>
<dbReference type="GO" id="GO:0006633">
    <property type="term" value="P:fatty acid biosynthetic process"/>
    <property type="evidence" value="ECO:0007669"/>
    <property type="project" value="UniProtKB-KW"/>
</dbReference>
<comment type="catalytic activity">
    <reaction evidence="11 13">
        <text>N(6)-biotinyl-L-lysyl-[protein] + hydrogencarbonate + ATP = N(6)-carboxybiotinyl-L-lysyl-[protein] + ADP + phosphate + H(+)</text>
        <dbReference type="Rhea" id="RHEA:13501"/>
        <dbReference type="Rhea" id="RHEA-COMP:10505"/>
        <dbReference type="Rhea" id="RHEA-COMP:10506"/>
        <dbReference type="ChEBI" id="CHEBI:15378"/>
        <dbReference type="ChEBI" id="CHEBI:17544"/>
        <dbReference type="ChEBI" id="CHEBI:30616"/>
        <dbReference type="ChEBI" id="CHEBI:43474"/>
        <dbReference type="ChEBI" id="CHEBI:83144"/>
        <dbReference type="ChEBI" id="CHEBI:83145"/>
        <dbReference type="ChEBI" id="CHEBI:456216"/>
        <dbReference type="EC" id="6.3.4.14"/>
    </reaction>
</comment>
<evidence type="ECO:0000256" key="4">
    <source>
        <dbReference type="ARBA" id="ARBA00013263"/>
    </source>
</evidence>
<evidence type="ECO:0000313" key="16">
    <source>
        <dbReference type="EMBL" id="RYU76114.1"/>
    </source>
</evidence>
<dbReference type="InterPro" id="IPR011054">
    <property type="entry name" value="Rudment_hybrid_motif"/>
</dbReference>
<dbReference type="Pfam" id="PF02786">
    <property type="entry name" value="CPSase_L_D2"/>
    <property type="match status" value="1"/>
</dbReference>
<evidence type="ECO:0000256" key="9">
    <source>
        <dbReference type="ARBA" id="ARBA00022842"/>
    </source>
</evidence>
<keyword evidence="6" id="KW-0479">Metal-binding</keyword>
<dbReference type="SUPFAM" id="SSF52440">
    <property type="entry name" value="PreATP-grasp domain"/>
    <property type="match status" value="1"/>
</dbReference>